<evidence type="ECO:0000313" key="3">
    <source>
        <dbReference type="Proteomes" id="UP001596956"/>
    </source>
</evidence>
<keyword evidence="1" id="KW-1133">Transmembrane helix</keyword>
<feature type="transmembrane region" description="Helical" evidence="1">
    <location>
        <begin position="20"/>
        <end position="38"/>
    </location>
</feature>
<dbReference type="EMBL" id="JBHTHR010000094">
    <property type="protein sequence ID" value="MFD0800745.1"/>
    <property type="molecule type" value="Genomic_DNA"/>
</dbReference>
<keyword evidence="1" id="KW-0812">Transmembrane</keyword>
<feature type="transmembrane region" description="Helical" evidence="1">
    <location>
        <begin position="58"/>
        <end position="82"/>
    </location>
</feature>
<accession>A0ABW3BCD2</accession>
<evidence type="ECO:0000313" key="2">
    <source>
        <dbReference type="EMBL" id="MFD0800745.1"/>
    </source>
</evidence>
<keyword evidence="3" id="KW-1185">Reference proteome</keyword>
<dbReference type="Proteomes" id="UP001596956">
    <property type="component" value="Unassembled WGS sequence"/>
</dbReference>
<sequence>MATAHSDRMSAGFTGHPVRIFSAVVGLVFLIVGILGFIPGVTTGYGQLGLWGPASEAYLLGIFQVSVLHNIVHLLFGVAGLAMARASRAAAVFLIGGGVVYLVLWLYGLFVGSESPANFVPLNSADNWLHLGLGIGMIALGIIGSLLEKTSA</sequence>
<keyword evidence="1" id="KW-0472">Membrane</keyword>
<dbReference type="Pfam" id="PF14325">
    <property type="entry name" value="DUF4383"/>
    <property type="match status" value="1"/>
</dbReference>
<organism evidence="2 3">
    <name type="scientific">Streptomonospora algeriensis</name>
    <dbReference type="NCBI Taxonomy" id="995084"/>
    <lineage>
        <taxon>Bacteria</taxon>
        <taxon>Bacillati</taxon>
        <taxon>Actinomycetota</taxon>
        <taxon>Actinomycetes</taxon>
        <taxon>Streptosporangiales</taxon>
        <taxon>Nocardiopsidaceae</taxon>
        <taxon>Streptomonospora</taxon>
    </lineage>
</organism>
<gene>
    <name evidence="2" type="ORF">ACFQZU_05355</name>
</gene>
<name>A0ABW3BCD2_9ACTN</name>
<comment type="caution">
    <text evidence="2">The sequence shown here is derived from an EMBL/GenBank/DDBJ whole genome shotgun (WGS) entry which is preliminary data.</text>
</comment>
<proteinExistence type="predicted"/>
<feature type="transmembrane region" description="Helical" evidence="1">
    <location>
        <begin position="89"/>
        <end position="108"/>
    </location>
</feature>
<evidence type="ECO:0000256" key="1">
    <source>
        <dbReference type="SAM" id="Phobius"/>
    </source>
</evidence>
<protein>
    <submittedName>
        <fullName evidence="2">DUF4383 domain-containing protein</fullName>
    </submittedName>
</protein>
<reference evidence="3" key="1">
    <citation type="journal article" date="2019" name="Int. J. Syst. Evol. Microbiol.">
        <title>The Global Catalogue of Microorganisms (GCM) 10K type strain sequencing project: providing services to taxonomists for standard genome sequencing and annotation.</title>
        <authorList>
            <consortium name="The Broad Institute Genomics Platform"/>
            <consortium name="The Broad Institute Genome Sequencing Center for Infectious Disease"/>
            <person name="Wu L."/>
            <person name="Ma J."/>
        </authorList>
    </citation>
    <scope>NUCLEOTIDE SEQUENCE [LARGE SCALE GENOMIC DNA]</scope>
    <source>
        <strain evidence="3">CCUG 63369</strain>
    </source>
</reference>
<feature type="transmembrane region" description="Helical" evidence="1">
    <location>
        <begin position="128"/>
        <end position="147"/>
    </location>
</feature>